<sequence length="466" mass="54397">MSYTITIIGAGIISAVTSLMIYLLNKKNKIIVFEMNNKISIENSKANNNAGTGHAGMCENNYVKIINNEFYIKKNIRINHKFNLTKNLLSWIKLLNIFDLKNVITQTPHISYFFLKNNIKLKKIFKKIRIFNKSLKFTNNKFLIDKICPLIIKNKKIKKNYSLTYYKKGFDINYQYLSEKIFHYLTKLKQINIFLSYKIISIKKIKKFFSIKIFKNGFFKIISNFVFVCAGGNSLSILKNFNRKISKKFFELPIDGTWLISENKNLIKKHNLKIYSETLKCAPPMSIPHLDIRTFKKEKKILFGPFAGLTFNILNNSKKTILKNLNLNHIFDLIVFSIKNYSIVNYLIQESIKTKNKKVKTIYSFSKSFKLLYCKKAGKRLQILKKKNKFLKLNFGTKVIFNKNKRIAFLLGASPGASISASIAKKILDKWFFNKNLFFIDNIKSIKKTNIFNSILYLKGIEPFTF</sequence>
<evidence type="ECO:0000313" key="14">
    <source>
        <dbReference type="Proteomes" id="UP000595596"/>
    </source>
</evidence>
<evidence type="ECO:0000256" key="7">
    <source>
        <dbReference type="ARBA" id="ARBA00022630"/>
    </source>
</evidence>
<feature type="transmembrane region" description="Helical" evidence="12">
    <location>
        <begin position="6"/>
        <end position="25"/>
    </location>
</feature>
<evidence type="ECO:0000256" key="9">
    <source>
        <dbReference type="ARBA" id="ARBA00023002"/>
    </source>
</evidence>
<keyword evidence="14" id="KW-1185">Reference proteome</keyword>
<proteinExistence type="inferred from homology"/>
<comment type="pathway">
    <text evidence="3">Carbohydrate metabolism; tricarboxylic acid cycle; oxaloacetate from (S)-malate (quinone route): step 1/1.</text>
</comment>
<evidence type="ECO:0000256" key="8">
    <source>
        <dbReference type="ARBA" id="ARBA00022827"/>
    </source>
</evidence>
<keyword evidence="9" id="KW-0560">Oxidoreductase</keyword>
<dbReference type="SUPFAM" id="SSF51905">
    <property type="entry name" value="FAD/NAD(P)-binding domain"/>
    <property type="match status" value="1"/>
</dbReference>
<dbReference type="UniPathway" id="UPA00223">
    <property type="reaction ID" value="UER01008"/>
</dbReference>
<comment type="catalytic activity">
    <reaction evidence="1">
        <text>(S)-malate + a quinone = a quinol + oxaloacetate</text>
        <dbReference type="Rhea" id="RHEA:46012"/>
        <dbReference type="ChEBI" id="CHEBI:15589"/>
        <dbReference type="ChEBI" id="CHEBI:16452"/>
        <dbReference type="ChEBI" id="CHEBI:24646"/>
        <dbReference type="ChEBI" id="CHEBI:132124"/>
        <dbReference type="EC" id="1.1.5.4"/>
    </reaction>
</comment>
<name>A0A7R6VZG6_CARRU</name>
<evidence type="ECO:0000256" key="11">
    <source>
        <dbReference type="ARBA" id="ARBA00031550"/>
    </source>
</evidence>
<keyword evidence="12" id="KW-0812">Transmembrane</keyword>
<evidence type="ECO:0000256" key="10">
    <source>
        <dbReference type="ARBA" id="ARBA00030660"/>
    </source>
</evidence>
<keyword evidence="8" id="KW-0274">FAD</keyword>
<dbReference type="InterPro" id="IPR006231">
    <property type="entry name" value="MQO"/>
</dbReference>
<dbReference type="EMBL" id="AP023214">
    <property type="protein sequence ID" value="BCG49344.1"/>
    <property type="molecule type" value="Genomic_DNA"/>
</dbReference>
<keyword evidence="7" id="KW-0285">Flavoprotein</keyword>
<evidence type="ECO:0000256" key="3">
    <source>
        <dbReference type="ARBA" id="ARBA00005012"/>
    </source>
</evidence>
<dbReference type="RefSeq" id="WP_201329435.1">
    <property type="nucleotide sequence ID" value="NZ_AP023214.1"/>
</dbReference>
<gene>
    <name evidence="13" type="primary">mqo</name>
    <name evidence="13" type="ORF">CRDco_1200</name>
</gene>
<evidence type="ECO:0000256" key="5">
    <source>
        <dbReference type="ARBA" id="ARBA00013026"/>
    </source>
</evidence>
<evidence type="ECO:0000313" key="13">
    <source>
        <dbReference type="EMBL" id="BCG49344.1"/>
    </source>
</evidence>
<keyword evidence="6" id="KW-0816">Tricarboxylic acid cycle</keyword>
<dbReference type="EC" id="1.1.5.4" evidence="5"/>
<evidence type="ECO:0000256" key="1">
    <source>
        <dbReference type="ARBA" id="ARBA00001139"/>
    </source>
</evidence>
<evidence type="ECO:0000256" key="2">
    <source>
        <dbReference type="ARBA" id="ARBA00001974"/>
    </source>
</evidence>
<evidence type="ECO:0000256" key="6">
    <source>
        <dbReference type="ARBA" id="ARBA00022532"/>
    </source>
</evidence>
<comment type="cofactor">
    <cofactor evidence="2">
        <name>FAD</name>
        <dbReference type="ChEBI" id="CHEBI:57692"/>
    </cofactor>
</comment>
<accession>A0A7R6VZG6</accession>
<dbReference type="Proteomes" id="UP000595596">
    <property type="component" value="Chromosome"/>
</dbReference>
<dbReference type="InterPro" id="IPR036188">
    <property type="entry name" value="FAD/NAD-bd_sf"/>
</dbReference>
<feature type="transmembrane region" description="Helical" evidence="12">
    <location>
        <begin position="217"/>
        <end position="238"/>
    </location>
</feature>
<dbReference type="AlphaFoldDB" id="A0A7R6VZG6"/>
<protein>
    <recommendedName>
        <fullName evidence="5">malate dehydrogenase (quinone)</fullName>
        <ecNumber evidence="5">1.1.5.4</ecNumber>
    </recommendedName>
    <alternativeName>
        <fullName evidence="11">MQO</fullName>
    </alternativeName>
    <alternativeName>
        <fullName evidence="10">Malate dehydrogenase [quinone]</fullName>
    </alternativeName>
</protein>
<evidence type="ECO:0000256" key="4">
    <source>
        <dbReference type="ARBA" id="ARBA00006389"/>
    </source>
</evidence>
<keyword evidence="12" id="KW-1133">Transmembrane helix</keyword>
<dbReference type="GO" id="GO:0006099">
    <property type="term" value="P:tricarboxylic acid cycle"/>
    <property type="evidence" value="ECO:0007669"/>
    <property type="project" value="UniProtKB-UniPathway"/>
</dbReference>
<organism evidence="13 14">
    <name type="scientific">Candidatus Carsonella ruddii</name>
    <name type="common">Diaphorina cf. continua</name>
    <dbReference type="NCBI Taxonomy" id="2661587"/>
    <lineage>
        <taxon>Bacteria</taxon>
        <taxon>Pseudomonadati</taxon>
        <taxon>Pseudomonadota</taxon>
        <taxon>Gammaproteobacteria</taxon>
        <taxon>Oceanospirillales</taxon>
        <taxon>Halomonadaceae</taxon>
        <taxon>Zymobacter group</taxon>
        <taxon>Candidatus Carsonella</taxon>
    </lineage>
</organism>
<comment type="similarity">
    <text evidence="4">Belongs to the MQO family.</text>
</comment>
<dbReference type="KEGG" id="crr:CRDco_1200"/>
<keyword evidence="12" id="KW-0472">Membrane</keyword>
<dbReference type="GO" id="GO:0008924">
    <property type="term" value="F:L-malate dehydrogenase (quinone) activity"/>
    <property type="evidence" value="ECO:0007669"/>
    <property type="project" value="UniProtKB-EC"/>
</dbReference>
<reference evidence="13 14" key="1">
    <citation type="journal article" date="2020" name="Genome Biol. Evol.">
        <title>Comparative Genomics Underlines Multiple Roles of Profftella, an Obligate Symbiont of Psyllids: Providing Toxins, Vitamins, and Carotenoids.</title>
        <authorList>
            <person name="Nakabachi A."/>
            <person name="Piel J."/>
            <person name="Malenovsky I."/>
            <person name="Hirose Y."/>
        </authorList>
    </citation>
    <scope>NUCLEOTIDE SEQUENCE [LARGE SCALE GENOMIC DNA]</scope>
    <source>
        <strain evidence="13 14">Dco</strain>
    </source>
</reference>
<dbReference type="Pfam" id="PF06039">
    <property type="entry name" value="Mqo"/>
    <property type="match status" value="1"/>
</dbReference>
<evidence type="ECO:0000256" key="12">
    <source>
        <dbReference type="SAM" id="Phobius"/>
    </source>
</evidence>